<sequence>MLGTGQTKGNAMLSFLKPKGGAVGRISAADAVQKAAAGEITLIDVRDAGEIRSTGKAKGALHIPMARLAMVTDPKSPDFDKRLKTDKPVVLYCASGARSQMGGQRMAGLGYEKVFNLGGFREWVSAGGPVER</sequence>
<proteinExistence type="predicted"/>
<dbReference type="Pfam" id="PF00581">
    <property type="entry name" value="Rhodanese"/>
    <property type="match status" value="1"/>
</dbReference>
<dbReference type="EMBL" id="BNAB01000006">
    <property type="protein sequence ID" value="GHE01476.1"/>
    <property type="molecule type" value="Genomic_DNA"/>
</dbReference>
<organism evidence="2 3">
    <name type="scientific">Allgaiera indica</name>
    <dbReference type="NCBI Taxonomy" id="765699"/>
    <lineage>
        <taxon>Bacteria</taxon>
        <taxon>Pseudomonadati</taxon>
        <taxon>Pseudomonadota</taxon>
        <taxon>Alphaproteobacteria</taxon>
        <taxon>Rhodobacterales</taxon>
        <taxon>Paracoccaceae</taxon>
        <taxon>Allgaiera</taxon>
    </lineage>
</organism>
<reference evidence="2" key="1">
    <citation type="journal article" date="2014" name="Int. J. Syst. Evol. Microbiol.">
        <title>Complete genome sequence of Corynebacterium casei LMG S-19264T (=DSM 44701T), isolated from a smear-ripened cheese.</title>
        <authorList>
            <consortium name="US DOE Joint Genome Institute (JGI-PGF)"/>
            <person name="Walter F."/>
            <person name="Albersmeier A."/>
            <person name="Kalinowski J."/>
            <person name="Ruckert C."/>
        </authorList>
    </citation>
    <scope>NUCLEOTIDE SEQUENCE</scope>
    <source>
        <strain evidence="2">CGMCC 1.10859</strain>
    </source>
</reference>
<evidence type="ECO:0000313" key="2">
    <source>
        <dbReference type="EMBL" id="GHE01476.1"/>
    </source>
</evidence>
<dbReference type="PANTHER" id="PTHR44086:SF10">
    <property type="entry name" value="THIOSULFATE SULFURTRANSFERASE_RHODANESE-LIKE DOMAIN-CONTAINING PROTEIN 3"/>
    <property type="match status" value="1"/>
</dbReference>
<evidence type="ECO:0000313" key="3">
    <source>
        <dbReference type="Proteomes" id="UP000634647"/>
    </source>
</evidence>
<accession>A0AAN5A046</accession>
<dbReference type="AlphaFoldDB" id="A0AAN5A046"/>
<dbReference type="SMART" id="SM00450">
    <property type="entry name" value="RHOD"/>
    <property type="match status" value="1"/>
</dbReference>
<dbReference type="InterPro" id="IPR036873">
    <property type="entry name" value="Rhodanese-like_dom_sf"/>
</dbReference>
<evidence type="ECO:0000259" key="1">
    <source>
        <dbReference type="PROSITE" id="PS50206"/>
    </source>
</evidence>
<dbReference type="InterPro" id="IPR001763">
    <property type="entry name" value="Rhodanese-like_dom"/>
</dbReference>
<dbReference type="Proteomes" id="UP000634647">
    <property type="component" value="Unassembled WGS sequence"/>
</dbReference>
<name>A0AAN5A046_9RHOB</name>
<comment type="caution">
    <text evidence="2">The sequence shown here is derived from an EMBL/GenBank/DDBJ whole genome shotgun (WGS) entry which is preliminary data.</text>
</comment>
<reference evidence="2" key="2">
    <citation type="submission" date="2023-06" db="EMBL/GenBank/DDBJ databases">
        <authorList>
            <person name="Sun Q."/>
            <person name="Zhou Y."/>
        </authorList>
    </citation>
    <scope>NUCLEOTIDE SEQUENCE</scope>
    <source>
        <strain evidence="2">CGMCC 1.10859</strain>
    </source>
</reference>
<dbReference type="SUPFAM" id="SSF52821">
    <property type="entry name" value="Rhodanese/Cell cycle control phosphatase"/>
    <property type="match status" value="1"/>
</dbReference>
<dbReference type="PROSITE" id="PS50206">
    <property type="entry name" value="RHODANESE_3"/>
    <property type="match status" value="1"/>
</dbReference>
<dbReference type="Gene3D" id="3.40.250.10">
    <property type="entry name" value="Rhodanese-like domain"/>
    <property type="match status" value="1"/>
</dbReference>
<dbReference type="GO" id="GO:0004792">
    <property type="term" value="F:thiosulfate-cyanide sulfurtransferase activity"/>
    <property type="evidence" value="ECO:0007669"/>
    <property type="project" value="TreeGrafter"/>
</dbReference>
<dbReference type="PANTHER" id="PTHR44086">
    <property type="entry name" value="THIOSULFATE SULFURTRANSFERASE RDL2, MITOCHONDRIAL-RELATED"/>
    <property type="match status" value="1"/>
</dbReference>
<protein>
    <recommendedName>
        <fullName evidence="1">Rhodanese domain-containing protein</fullName>
    </recommendedName>
</protein>
<feature type="domain" description="Rhodanese" evidence="1">
    <location>
        <begin position="36"/>
        <end position="132"/>
    </location>
</feature>
<gene>
    <name evidence="2" type="ORF">GCM10008024_17100</name>
</gene>